<protein>
    <submittedName>
        <fullName evidence="12">Uncharacterized protein</fullName>
    </submittedName>
</protein>
<dbReference type="GO" id="GO:0003400">
    <property type="term" value="P:regulation of COPII vesicle coating"/>
    <property type="evidence" value="ECO:0007669"/>
    <property type="project" value="TreeGrafter"/>
</dbReference>
<reference evidence="12" key="1">
    <citation type="submission" date="2021-08" db="EMBL/GenBank/DDBJ databases">
        <title>WGS assembly of Ceratopteris richardii.</title>
        <authorList>
            <person name="Marchant D.B."/>
            <person name="Chen G."/>
            <person name="Jenkins J."/>
            <person name="Shu S."/>
            <person name="Leebens-Mack J."/>
            <person name="Grimwood J."/>
            <person name="Schmutz J."/>
            <person name="Soltis P."/>
            <person name="Soltis D."/>
            <person name="Chen Z.-H."/>
        </authorList>
    </citation>
    <scope>NUCLEOTIDE SEQUENCE</scope>
    <source>
        <strain evidence="12">Whitten #5841</strain>
        <tissue evidence="12">Leaf</tissue>
    </source>
</reference>
<proteinExistence type="predicted"/>
<accession>A0A8T2UYT2</accession>
<dbReference type="InterPro" id="IPR015943">
    <property type="entry name" value="WD40/YVTN_repeat-like_dom_sf"/>
</dbReference>
<keyword evidence="4 11" id="KW-0812">Transmembrane</keyword>
<evidence type="ECO:0000313" key="13">
    <source>
        <dbReference type="Proteomes" id="UP000825935"/>
    </source>
</evidence>
<keyword evidence="5" id="KW-0677">Repeat</keyword>
<dbReference type="InterPro" id="IPR045260">
    <property type="entry name" value="Sec12-like"/>
</dbReference>
<dbReference type="PANTHER" id="PTHR23284:SF2">
    <property type="entry name" value="SEC12-LIKE PROTEIN 1"/>
    <property type="match status" value="1"/>
</dbReference>
<dbReference type="PROSITE" id="PS50082">
    <property type="entry name" value="WD_REPEATS_2"/>
    <property type="match status" value="1"/>
</dbReference>
<evidence type="ECO:0000256" key="10">
    <source>
        <dbReference type="PROSITE-ProRule" id="PRU00221"/>
    </source>
</evidence>
<dbReference type="GO" id="GO:0005789">
    <property type="term" value="C:endoplasmic reticulum membrane"/>
    <property type="evidence" value="ECO:0007669"/>
    <property type="project" value="UniProtKB-SubCell"/>
</dbReference>
<organism evidence="12 13">
    <name type="scientific">Ceratopteris richardii</name>
    <name type="common">Triangle waterfern</name>
    <dbReference type="NCBI Taxonomy" id="49495"/>
    <lineage>
        <taxon>Eukaryota</taxon>
        <taxon>Viridiplantae</taxon>
        <taxon>Streptophyta</taxon>
        <taxon>Embryophyta</taxon>
        <taxon>Tracheophyta</taxon>
        <taxon>Polypodiopsida</taxon>
        <taxon>Polypodiidae</taxon>
        <taxon>Polypodiales</taxon>
        <taxon>Pteridineae</taxon>
        <taxon>Pteridaceae</taxon>
        <taxon>Parkerioideae</taxon>
        <taxon>Ceratopteris</taxon>
    </lineage>
</organism>
<evidence type="ECO:0000256" key="3">
    <source>
        <dbReference type="ARBA" id="ARBA00022574"/>
    </source>
</evidence>
<comment type="caution">
    <text evidence="12">The sequence shown here is derived from an EMBL/GenBank/DDBJ whole genome shotgun (WGS) entry which is preliminary data.</text>
</comment>
<dbReference type="PANTHER" id="PTHR23284">
    <property type="entry name" value="PROLACTIN REGULATORY ELEMENT BINDING PROTEIN"/>
    <property type="match status" value="1"/>
</dbReference>
<keyword evidence="13" id="KW-1185">Reference proteome</keyword>
<dbReference type="EMBL" id="CM035408">
    <property type="protein sequence ID" value="KAH7441391.1"/>
    <property type="molecule type" value="Genomic_DNA"/>
</dbReference>
<dbReference type="GO" id="GO:0015031">
    <property type="term" value="P:protein transport"/>
    <property type="evidence" value="ECO:0007669"/>
    <property type="project" value="UniProtKB-KW"/>
</dbReference>
<dbReference type="Gene3D" id="2.130.10.10">
    <property type="entry name" value="YVTN repeat-like/Quinoprotein amine dehydrogenase"/>
    <property type="match status" value="1"/>
</dbReference>
<dbReference type="InterPro" id="IPR036322">
    <property type="entry name" value="WD40_repeat_dom_sf"/>
</dbReference>
<evidence type="ECO:0000256" key="9">
    <source>
        <dbReference type="ARBA" id="ARBA00023136"/>
    </source>
</evidence>
<name>A0A8T2UYT2_CERRI</name>
<sequence length="405" mass="44543">MATTRRSRTRYSGSQRSGDFPIACAAWYPSFPNSRQEDLAYIISGKVTDESDTASTGSLELFHYDYKDGDLASAHIHDVDEGQLLQSIAIHPKGGGAVCSFSSDCKLYNLGKSSGLQLKVSDQDLAPLKDIGPQMAMIFSTDGSRLATGGKDGHLRVFEWPSLTLLFDHPDGYGLLKSIDISLDGAFLAAIPATGKYCHVWDIEKSTIITTIHNSNKNELFGLCKFSKDGTKPFLFLTITRGGEGSGIGVWDMEAWNKLGIKTFSRDPITSFATSHDGKWLAIGDAAGVIRLIEVKKMQISQTTTDAHTSKVTLLDFSPDGRVLMSSSIDSPLSVTKRNLDKEWKEWQIYVLLLSLIVGSAILFYVFFQHSDSFWNFPLGRDQPARPPPDAIYGHVTDFDGGEFM</sequence>
<feature type="repeat" description="WD" evidence="10">
    <location>
        <begin position="305"/>
        <end position="335"/>
    </location>
</feature>
<feature type="transmembrane region" description="Helical" evidence="11">
    <location>
        <begin position="347"/>
        <end position="368"/>
    </location>
</feature>
<evidence type="ECO:0000256" key="8">
    <source>
        <dbReference type="ARBA" id="ARBA00022989"/>
    </source>
</evidence>
<dbReference type="OrthoDB" id="538223at2759"/>
<dbReference type="Proteomes" id="UP000825935">
    <property type="component" value="Chromosome 3"/>
</dbReference>
<keyword evidence="3 10" id="KW-0853">WD repeat</keyword>
<evidence type="ECO:0000256" key="4">
    <source>
        <dbReference type="ARBA" id="ARBA00022692"/>
    </source>
</evidence>
<dbReference type="GO" id="GO:0005085">
    <property type="term" value="F:guanyl-nucleotide exchange factor activity"/>
    <property type="evidence" value="ECO:0007669"/>
    <property type="project" value="InterPro"/>
</dbReference>
<keyword evidence="8 11" id="KW-1133">Transmembrane helix</keyword>
<evidence type="ECO:0000256" key="2">
    <source>
        <dbReference type="ARBA" id="ARBA00022448"/>
    </source>
</evidence>
<keyword evidence="6" id="KW-0256">Endoplasmic reticulum</keyword>
<evidence type="ECO:0000256" key="7">
    <source>
        <dbReference type="ARBA" id="ARBA00022927"/>
    </source>
</evidence>
<dbReference type="SMART" id="SM00320">
    <property type="entry name" value="WD40"/>
    <property type="match status" value="3"/>
</dbReference>
<evidence type="ECO:0000256" key="5">
    <source>
        <dbReference type="ARBA" id="ARBA00022737"/>
    </source>
</evidence>
<keyword evidence="7" id="KW-0653">Protein transport</keyword>
<dbReference type="Pfam" id="PF00400">
    <property type="entry name" value="WD40"/>
    <property type="match status" value="2"/>
</dbReference>
<keyword evidence="2" id="KW-0813">Transport</keyword>
<comment type="subcellular location">
    <subcellularLocation>
        <location evidence="1">Endoplasmic reticulum membrane</location>
        <topology evidence="1">Single-pass membrane protein</topology>
    </subcellularLocation>
</comment>
<dbReference type="GO" id="GO:0006888">
    <property type="term" value="P:endoplasmic reticulum to Golgi vesicle-mediated transport"/>
    <property type="evidence" value="ECO:0007669"/>
    <property type="project" value="TreeGrafter"/>
</dbReference>
<dbReference type="SUPFAM" id="SSF50978">
    <property type="entry name" value="WD40 repeat-like"/>
    <property type="match status" value="1"/>
</dbReference>
<dbReference type="AlphaFoldDB" id="A0A8T2UYT2"/>
<evidence type="ECO:0000256" key="11">
    <source>
        <dbReference type="SAM" id="Phobius"/>
    </source>
</evidence>
<dbReference type="InterPro" id="IPR001680">
    <property type="entry name" value="WD40_rpt"/>
</dbReference>
<evidence type="ECO:0000313" key="12">
    <source>
        <dbReference type="EMBL" id="KAH7441391.1"/>
    </source>
</evidence>
<evidence type="ECO:0000256" key="6">
    <source>
        <dbReference type="ARBA" id="ARBA00022824"/>
    </source>
</evidence>
<keyword evidence="9 11" id="KW-0472">Membrane</keyword>
<gene>
    <name evidence="12" type="ORF">KP509_03G036100</name>
</gene>
<evidence type="ECO:0000256" key="1">
    <source>
        <dbReference type="ARBA" id="ARBA00004389"/>
    </source>
</evidence>
<dbReference type="OMA" id="EKIECCC"/>